<feature type="chain" id="PRO_5012259260" evidence="1">
    <location>
        <begin position="19"/>
        <end position="115"/>
    </location>
</feature>
<evidence type="ECO:0000313" key="2">
    <source>
        <dbReference type="EMBL" id="ORX61914.1"/>
    </source>
</evidence>
<evidence type="ECO:0000313" key="3">
    <source>
        <dbReference type="Proteomes" id="UP000242146"/>
    </source>
</evidence>
<comment type="caution">
    <text evidence="2">The sequence shown here is derived from an EMBL/GenBank/DDBJ whole genome shotgun (WGS) entry which is preliminary data.</text>
</comment>
<dbReference type="AlphaFoldDB" id="A0A1X2GV57"/>
<sequence>MKVVFLIFSLCMTTLVAAQGLQCMLIRLLGPISQCHKKYPMEDCSSMQSLASCMNCVQAKFNQIDVDYDCKLELPKQVCCQSVAALDQCNNRCQDPCYCKNGSCRKNFGEPCNNG</sequence>
<gene>
    <name evidence="2" type="ORF">DM01DRAFT_303890</name>
</gene>
<keyword evidence="3" id="KW-1185">Reference proteome</keyword>
<accession>A0A1X2GV57</accession>
<protein>
    <submittedName>
        <fullName evidence="2">Uncharacterized protein</fullName>
    </submittedName>
</protein>
<reference evidence="2 3" key="1">
    <citation type="submission" date="2016-07" db="EMBL/GenBank/DDBJ databases">
        <title>Pervasive Adenine N6-methylation of Active Genes in Fungi.</title>
        <authorList>
            <consortium name="DOE Joint Genome Institute"/>
            <person name="Mondo S.J."/>
            <person name="Dannebaum R.O."/>
            <person name="Kuo R.C."/>
            <person name="Labutti K."/>
            <person name="Haridas S."/>
            <person name="Kuo A."/>
            <person name="Salamov A."/>
            <person name="Ahrendt S.R."/>
            <person name="Lipzen A."/>
            <person name="Sullivan W."/>
            <person name="Andreopoulos W.B."/>
            <person name="Clum A."/>
            <person name="Lindquist E."/>
            <person name="Daum C."/>
            <person name="Ramamoorthy G.K."/>
            <person name="Gryganskyi A."/>
            <person name="Culley D."/>
            <person name="Magnuson J.K."/>
            <person name="James T.Y."/>
            <person name="O'Malley M.A."/>
            <person name="Stajich J.E."/>
            <person name="Spatafora J.W."/>
            <person name="Visel A."/>
            <person name="Grigoriev I.V."/>
        </authorList>
    </citation>
    <scope>NUCLEOTIDE SEQUENCE [LARGE SCALE GENOMIC DNA]</scope>
    <source>
        <strain evidence="2 3">NRRL 3301</strain>
    </source>
</reference>
<evidence type="ECO:0000256" key="1">
    <source>
        <dbReference type="SAM" id="SignalP"/>
    </source>
</evidence>
<organism evidence="2 3">
    <name type="scientific">Hesseltinella vesiculosa</name>
    <dbReference type="NCBI Taxonomy" id="101127"/>
    <lineage>
        <taxon>Eukaryota</taxon>
        <taxon>Fungi</taxon>
        <taxon>Fungi incertae sedis</taxon>
        <taxon>Mucoromycota</taxon>
        <taxon>Mucoromycotina</taxon>
        <taxon>Mucoromycetes</taxon>
        <taxon>Mucorales</taxon>
        <taxon>Cunninghamellaceae</taxon>
        <taxon>Hesseltinella</taxon>
    </lineage>
</organism>
<proteinExistence type="predicted"/>
<keyword evidence="1" id="KW-0732">Signal</keyword>
<feature type="signal peptide" evidence="1">
    <location>
        <begin position="1"/>
        <end position="18"/>
    </location>
</feature>
<name>A0A1X2GV57_9FUNG</name>
<dbReference type="EMBL" id="MCGT01000002">
    <property type="protein sequence ID" value="ORX61914.1"/>
    <property type="molecule type" value="Genomic_DNA"/>
</dbReference>
<dbReference type="Proteomes" id="UP000242146">
    <property type="component" value="Unassembled WGS sequence"/>
</dbReference>